<evidence type="ECO:0000313" key="2">
    <source>
        <dbReference type="Proteomes" id="UP001291687"/>
    </source>
</evidence>
<proteinExistence type="predicted"/>
<reference evidence="1 2" key="1">
    <citation type="submission" date="2023-03" db="EMBL/GenBank/DDBJ databases">
        <title>Host association and intracellularity evolved multiple times independently in the Rickettsiales.</title>
        <authorList>
            <person name="Castelli M."/>
            <person name="Nardi T."/>
            <person name="Gammuto L."/>
            <person name="Bellinzona G."/>
            <person name="Sabaneyeva E."/>
            <person name="Potekhin A."/>
            <person name="Serra V."/>
            <person name="Petroni G."/>
            <person name="Sassera D."/>
        </authorList>
    </citation>
    <scope>NUCLEOTIDE SEQUENCE [LARGE SCALE GENOMIC DNA]</scope>
    <source>
        <strain evidence="1 2">Sr 2-6</strain>
    </source>
</reference>
<comment type="caution">
    <text evidence="1">The sequence shown here is derived from an EMBL/GenBank/DDBJ whole genome shotgun (WGS) entry which is preliminary data.</text>
</comment>
<sequence length="79" mass="8985">MKKILLIIAVLFLSTGCSKKTKTTLGLTETMPDEYQVHRNKSLEVPPHYRAQDFIGKKDVPAKKKKLSKSEEALLKEIE</sequence>
<accession>A0ABU5NCB9</accession>
<gene>
    <name evidence="1" type="ORF">Megvenef_00760</name>
</gene>
<dbReference type="RefSeq" id="WP_322776693.1">
    <property type="nucleotide sequence ID" value="NZ_JARJFB010000047.1"/>
</dbReference>
<keyword evidence="2" id="KW-1185">Reference proteome</keyword>
<evidence type="ECO:0000313" key="1">
    <source>
        <dbReference type="EMBL" id="MEA0970791.1"/>
    </source>
</evidence>
<dbReference type="EMBL" id="JARJFB010000047">
    <property type="protein sequence ID" value="MEA0970791.1"/>
    <property type="molecule type" value="Genomic_DNA"/>
</dbReference>
<name>A0ABU5NCB9_9RICK</name>
<dbReference type="Proteomes" id="UP001291687">
    <property type="component" value="Unassembled WGS sequence"/>
</dbReference>
<organism evidence="1 2">
    <name type="scientific">Candidatus Megaera venefica</name>
    <dbReference type="NCBI Taxonomy" id="2055910"/>
    <lineage>
        <taxon>Bacteria</taxon>
        <taxon>Pseudomonadati</taxon>
        <taxon>Pseudomonadota</taxon>
        <taxon>Alphaproteobacteria</taxon>
        <taxon>Rickettsiales</taxon>
        <taxon>Rickettsiaceae</taxon>
        <taxon>Candidatus Megaera</taxon>
    </lineage>
</organism>
<dbReference type="PROSITE" id="PS51257">
    <property type="entry name" value="PROKAR_LIPOPROTEIN"/>
    <property type="match status" value="1"/>
</dbReference>
<protein>
    <submittedName>
        <fullName evidence="1">DUF3035 domain-containing protein</fullName>
    </submittedName>
</protein>